<evidence type="ECO:0000313" key="1">
    <source>
        <dbReference type="EMBL" id="KAF4407104.1"/>
    </source>
</evidence>
<accession>A0ABQ7FHH8</accession>
<dbReference type="EMBL" id="WHPN01000332">
    <property type="protein sequence ID" value="KAF4407104.1"/>
    <property type="molecule type" value="Genomic_DNA"/>
</dbReference>
<proteinExistence type="predicted"/>
<name>A0ABQ7FHH8_9ACTN</name>
<gene>
    <name evidence="1" type="ORF">GCU69_21470</name>
</gene>
<evidence type="ECO:0000313" key="2">
    <source>
        <dbReference type="Proteomes" id="UP000621266"/>
    </source>
</evidence>
<reference evidence="1 2" key="1">
    <citation type="submission" date="2019-10" db="EMBL/GenBank/DDBJ databases">
        <title>Streptomyces tenebrisbrunneis sp.nov., an endogenous actinomycete isolated from of Lycium ruthenicum.</title>
        <authorList>
            <person name="Ma L."/>
        </authorList>
    </citation>
    <scope>NUCLEOTIDE SEQUENCE [LARGE SCALE GENOMIC DNA]</scope>
    <source>
        <strain evidence="1 2">TRM 66187</strain>
    </source>
</reference>
<dbReference type="Proteomes" id="UP000621266">
    <property type="component" value="Unassembled WGS sequence"/>
</dbReference>
<keyword evidence="2" id="KW-1185">Reference proteome</keyword>
<protein>
    <submittedName>
        <fullName evidence="1">Uncharacterized protein</fullName>
    </submittedName>
</protein>
<organism evidence="1 2">
    <name type="scientific">Streptomyces lycii</name>
    <dbReference type="NCBI Taxonomy" id="2654337"/>
    <lineage>
        <taxon>Bacteria</taxon>
        <taxon>Bacillati</taxon>
        <taxon>Actinomycetota</taxon>
        <taxon>Actinomycetes</taxon>
        <taxon>Kitasatosporales</taxon>
        <taxon>Streptomycetaceae</taxon>
        <taxon>Streptomyces</taxon>
    </lineage>
</organism>
<sequence length="318" mass="35719">MRDTGGTAVGDQPQIKTLLAARERGYGTVLSLKFPYNERPLPAPGSSGMKTALARLDEVLPVVMGKTDILVIGNEPFLECRPADRGDRLNAFYEQLARHVIDHRDRRSATGTRLYMGALNHLDRPGGRTPATRRWLDFVRKTPAIAGVDIHPHLSAPGGARRYLEYVLPALRDDQTFLATEFSLVLLWKEHLGDPVSAKFAARYEEHRGQRVWQVIKAALDGPFTQQKWDRFLSMSPWFDRHRTYLRDQVEQFRGTGKLAVAAYGVSQDADMASGFGVDSTPWLLNSLFCPYTVLPGKEGLPGRNRAWTDGFRSAQQR</sequence>
<comment type="caution">
    <text evidence="1">The sequence shown here is derived from an EMBL/GenBank/DDBJ whole genome shotgun (WGS) entry which is preliminary data.</text>
</comment>